<dbReference type="Proteomes" id="UP000251213">
    <property type="component" value="Unassembled WGS sequence"/>
</dbReference>
<dbReference type="FunFam" id="3.90.76.10:FF:000001">
    <property type="entry name" value="Oligopeptide ABC transporter substrate-binding protein"/>
    <property type="match status" value="1"/>
</dbReference>
<dbReference type="PROSITE" id="PS51257">
    <property type="entry name" value="PROKAR_LIPOPROTEIN"/>
    <property type="match status" value="1"/>
</dbReference>
<sequence length="537" mass="61071">MKRWKLLLLCTTISSLLLTACGNKGSNESAIQQKKVLRIAETEEFTSIDPATVVDGGSFILANHVYEGLMRLNQDKKPVSGIAKDVKVSSDKRVYTFILRDAKWSDGKPITAKDFEFGWKRMMKPETKSEYAYILFPIDKAEDFYRGKAKENEVGVKAINDQTLEVRLKAPMINFLDYTILPAFLPQREDMIDKLKQDALGHPDKIVYSGPFILKSAGQTKIVLTKNEKYWDAKNVNLDQIDLNLLKDVSTGVNLYNSGQVDIAPINNVFINKYKSSPDLVKAERATSIYMPMNVRSNRFTQNSNIRKAITHAYDRAVIAEKVLRDGSLPAYALVHPAIAGLENQSFRDATKKELVTYDAAKAKEYLQKGLQELGMSKPPEKLTLITSNAYKDIASVIKEQLRVNLGLNIEIETPAPKALDDRRERGDFDLTISAWGADYNDAMAYLELWNTHENKNSAGFKNEDFNKQVVQARQETDVKKRMEMLSQLEKMLVEDQAVLAPIYYRYSVLLKKPYVKDYYTHPIGADYSLRWTKLEK</sequence>
<keyword evidence="3" id="KW-0813">Transport</keyword>
<dbReference type="EMBL" id="QJKK01000010">
    <property type="protein sequence ID" value="RAL22055.1"/>
    <property type="molecule type" value="Genomic_DNA"/>
</dbReference>
<comment type="similarity">
    <text evidence="2">Belongs to the bacterial solute-binding protein 5 family.</text>
</comment>
<dbReference type="InterPro" id="IPR000914">
    <property type="entry name" value="SBP_5_dom"/>
</dbReference>
<dbReference type="GO" id="GO:0015833">
    <property type="term" value="P:peptide transport"/>
    <property type="evidence" value="ECO:0007669"/>
    <property type="project" value="UniProtKB-KW"/>
</dbReference>
<dbReference type="OrthoDB" id="9801912at2"/>
<protein>
    <submittedName>
        <fullName evidence="8">Peptide ABC transporter substrate-binding protein</fullName>
    </submittedName>
</protein>
<dbReference type="GO" id="GO:1904680">
    <property type="term" value="F:peptide transmembrane transporter activity"/>
    <property type="evidence" value="ECO:0007669"/>
    <property type="project" value="TreeGrafter"/>
</dbReference>
<feature type="signal peptide" evidence="6">
    <location>
        <begin position="1"/>
        <end position="20"/>
    </location>
</feature>
<evidence type="ECO:0000256" key="6">
    <source>
        <dbReference type="SAM" id="SignalP"/>
    </source>
</evidence>
<dbReference type="InterPro" id="IPR030678">
    <property type="entry name" value="Peptide/Ni-bd"/>
</dbReference>
<keyword evidence="5" id="KW-0571">Peptide transport</keyword>
<evidence type="ECO:0000313" key="9">
    <source>
        <dbReference type="Proteomes" id="UP000251213"/>
    </source>
</evidence>
<evidence type="ECO:0000256" key="1">
    <source>
        <dbReference type="ARBA" id="ARBA00004196"/>
    </source>
</evidence>
<dbReference type="GO" id="GO:0042597">
    <property type="term" value="C:periplasmic space"/>
    <property type="evidence" value="ECO:0007669"/>
    <property type="project" value="UniProtKB-ARBA"/>
</dbReference>
<organism evidence="8 9">
    <name type="scientific">Thermoflavimicrobium daqui</name>
    <dbReference type="NCBI Taxonomy" id="2137476"/>
    <lineage>
        <taxon>Bacteria</taxon>
        <taxon>Bacillati</taxon>
        <taxon>Bacillota</taxon>
        <taxon>Bacilli</taxon>
        <taxon>Bacillales</taxon>
        <taxon>Thermoactinomycetaceae</taxon>
        <taxon>Thermoflavimicrobium</taxon>
    </lineage>
</organism>
<reference evidence="8 9" key="2">
    <citation type="submission" date="2018-06" db="EMBL/GenBank/DDBJ databases">
        <authorList>
            <person name="Zhirakovskaya E."/>
        </authorList>
    </citation>
    <scope>NUCLEOTIDE SEQUENCE [LARGE SCALE GENOMIC DNA]</scope>
    <source>
        <strain evidence="8 9">FBKL4.011</strain>
    </source>
</reference>
<accession>A0A364K272</accession>
<proteinExistence type="inferred from homology"/>
<dbReference type="GO" id="GO:0030313">
    <property type="term" value="C:cell envelope"/>
    <property type="evidence" value="ECO:0007669"/>
    <property type="project" value="UniProtKB-SubCell"/>
</dbReference>
<dbReference type="Gene3D" id="3.40.190.10">
    <property type="entry name" value="Periplasmic binding protein-like II"/>
    <property type="match status" value="1"/>
</dbReference>
<dbReference type="InterPro" id="IPR039424">
    <property type="entry name" value="SBP_5"/>
</dbReference>
<dbReference type="Gene3D" id="3.90.76.10">
    <property type="entry name" value="Dipeptide-binding Protein, Domain 1"/>
    <property type="match status" value="1"/>
</dbReference>
<dbReference type="Gene3D" id="3.10.105.10">
    <property type="entry name" value="Dipeptide-binding Protein, Domain 3"/>
    <property type="match status" value="1"/>
</dbReference>
<comment type="caution">
    <text evidence="8">The sequence shown here is derived from an EMBL/GenBank/DDBJ whole genome shotgun (WGS) entry which is preliminary data.</text>
</comment>
<dbReference type="PANTHER" id="PTHR30290">
    <property type="entry name" value="PERIPLASMIC BINDING COMPONENT OF ABC TRANSPORTER"/>
    <property type="match status" value="1"/>
</dbReference>
<keyword evidence="4 6" id="KW-0732">Signal</keyword>
<evidence type="ECO:0000259" key="7">
    <source>
        <dbReference type="Pfam" id="PF00496"/>
    </source>
</evidence>
<dbReference type="PIRSF" id="PIRSF002741">
    <property type="entry name" value="MppA"/>
    <property type="match status" value="1"/>
</dbReference>
<comment type="subcellular location">
    <subcellularLocation>
        <location evidence="1">Cell envelope</location>
    </subcellularLocation>
</comment>
<dbReference type="GO" id="GO:0043190">
    <property type="term" value="C:ATP-binding cassette (ABC) transporter complex"/>
    <property type="evidence" value="ECO:0007669"/>
    <property type="project" value="InterPro"/>
</dbReference>
<evidence type="ECO:0000256" key="4">
    <source>
        <dbReference type="ARBA" id="ARBA00022729"/>
    </source>
</evidence>
<dbReference type="Pfam" id="PF00496">
    <property type="entry name" value="SBP_bac_5"/>
    <property type="match status" value="1"/>
</dbReference>
<dbReference type="CDD" id="cd08504">
    <property type="entry name" value="PBP2_OppA"/>
    <property type="match status" value="1"/>
</dbReference>
<dbReference type="RefSeq" id="WP_113659899.1">
    <property type="nucleotide sequence ID" value="NZ_KZ845672.1"/>
</dbReference>
<reference evidence="8 9" key="1">
    <citation type="submission" date="2018-06" db="EMBL/GenBank/DDBJ databases">
        <title>Thermoflavimicrobium daqus sp. nov., a thermophilic microbe isolated from Moutai-flavour Daqu.</title>
        <authorList>
            <person name="Wang X."/>
            <person name="Zhou H."/>
        </authorList>
    </citation>
    <scope>NUCLEOTIDE SEQUENCE [LARGE SCALE GENOMIC DNA]</scope>
    <source>
        <strain evidence="8 9">FBKL4.011</strain>
    </source>
</reference>
<keyword evidence="5" id="KW-0653">Protein transport</keyword>
<evidence type="ECO:0000256" key="5">
    <source>
        <dbReference type="ARBA" id="ARBA00022856"/>
    </source>
</evidence>
<keyword evidence="9" id="KW-1185">Reference proteome</keyword>
<name>A0A364K272_9BACL</name>
<dbReference type="AlphaFoldDB" id="A0A364K272"/>
<feature type="chain" id="PRO_5039191747" evidence="6">
    <location>
        <begin position="21"/>
        <end position="537"/>
    </location>
</feature>
<evidence type="ECO:0000256" key="3">
    <source>
        <dbReference type="ARBA" id="ARBA00022448"/>
    </source>
</evidence>
<evidence type="ECO:0000313" key="8">
    <source>
        <dbReference type="EMBL" id="RAL22055.1"/>
    </source>
</evidence>
<dbReference type="SUPFAM" id="SSF53850">
    <property type="entry name" value="Periplasmic binding protein-like II"/>
    <property type="match status" value="1"/>
</dbReference>
<gene>
    <name evidence="8" type="ORF">DL897_14770</name>
</gene>
<evidence type="ECO:0000256" key="2">
    <source>
        <dbReference type="ARBA" id="ARBA00005695"/>
    </source>
</evidence>
<feature type="domain" description="Solute-binding protein family 5" evidence="7">
    <location>
        <begin position="77"/>
        <end position="457"/>
    </location>
</feature>
<dbReference type="PANTHER" id="PTHR30290:SF10">
    <property type="entry name" value="PERIPLASMIC OLIGOPEPTIDE-BINDING PROTEIN-RELATED"/>
    <property type="match status" value="1"/>
</dbReference>